<dbReference type="EMBL" id="LQYN01000023">
    <property type="protein sequence ID" value="KYD09632.1"/>
    <property type="molecule type" value="Genomic_DNA"/>
</dbReference>
<reference evidence="2 3" key="1">
    <citation type="submission" date="2016-01" db="EMBL/GenBank/DDBJ databases">
        <title>Genome Sequences of Twelve Sporeforming Bacillus Species Isolated from Foods.</title>
        <authorList>
            <person name="Berendsen E.M."/>
            <person name="Wells-Bennik M.H."/>
            <person name="Krawcyk A.O."/>
            <person name="De Jong A."/>
            <person name="Holsappel S."/>
            <person name="Eijlander R.T."/>
            <person name="Kuipers O.P."/>
        </authorList>
    </citation>
    <scope>NUCLEOTIDE SEQUENCE [LARGE SCALE GENOMIC DNA]</scope>
    <source>
        <strain evidence="2 3">B4102</strain>
    </source>
</reference>
<feature type="transmembrane region" description="Helical" evidence="1">
    <location>
        <begin position="365"/>
        <end position="398"/>
    </location>
</feature>
<feature type="transmembrane region" description="Helical" evidence="1">
    <location>
        <begin position="222"/>
        <end position="241"/>
    </location>
</feature>
<gene>
    <name evidence="2" type="ORF">B4102_2465</name>
</gene>
<feature type="transmembrane region" description="Helical" evidence="1">
    <location>
        <begin position="247"/>
        <end position="266"/>
    </location>
</feature>
<accession>A0A150LCY7</accession>
<organism evidence="2 3">
    <name type="scientific">Heyndrickxia sporothermodurans</name>
    <dbReference type="NCBI Taxonomy" id="46224"/>
    <lineage>
        <taxon>Bacteria</taxon>
        <taxon>Bacillati</taxon>
        <taxon>Bacillota</taxon>
        <taxon>Bacilli</taxon>
        <taxon>Bacillales</taxon>
        <taxon>Bacillaceae</taxon>
        <taxon>Heyndrickxia</taxon>
    </lineage>
</organism>
<dbReference type="PATRIC" id="fig|46224.3.peg.1573"/>
<keyword evidence="3" id="KW-1185">Reference proteome</keyword>
<feature type="transmembrane region" description="Helical" evidence="1">
    <location>
        <begin position="166"/>
        <end position="183"/>
    </location>
</feature>
<feature type="transmembrane region" description="Helical" evidence="1">
    <location>
        <begin position="287"/>
        <end position="308"/>
    </location>
</feature>
<comment type="caution">
    <text evidence="2">The sequence shown here is derived from an EMBL/GenBank/DDBJ whole genome shotgun (WGS) entry which is preliminary data.</text>
</comment>
<evidence type="ECO:0000256" key="1">
    <source>
        <dbReference type="SAM" id="Phobius"/>
    </source>
</evidence>
<sequence>MKTIKLLNRQLMGKSYHSLVISLLASLFVFLLMSVSGVYIVVKPFFFYACIGLFTMGIARQTTKSIINDGKLHGLLQLPFIKNRFLSSLVCSTCLYVLGTKTLIVFSLFSSVMEPKLNVLFCSLLISIFCCIYGMFFALPYKLPQILAVFSLIACGVFAWLGKNDLVLLTSFISLSMAGIFYFRSNPYDFLQLPVFRKHQTFLARGNFINYLFRYFMFHKNYLINSAFLIALAVFLPFMFLNMKMGTFYLLGLGILSINTPLSILFSSNRTLLDKVKSLPNQKRKIIVPYFLLLLVWNCIPSMIYLFISKLLSQPFGTEYSLLALSLIVINSVGVVLLEWYFPFKNWHVESDLWHHPRKYIMPSILIVLTMLVLINKVFLVGIGLLALCSIGLLLIVVN</sequence>
<dbReference type="OrthoDB" id="9770213at2"/>
<evidence type="ECO:0000313" key="2">
    <source>
        <dbReference type="EMBL" id="KYD09632.1"/>
    </source>
</evidence>
<dbReference type="STRING" id="46224.B4102_2465"/>
<keyword evidence="1" id="KW-0472">Membrane</keyword>
<dbReference type="Proteomes" id="UP000075666">
    <property type="component" value="Unassembled WGS sequence"/>
</dbReference>
<dbReference type="AlphaFoldDB" id="A0A150LCY7"/>
<feature type="transmembrane region" description="Helical" evidence="1">
    <location>
        <begin position="117"/>
        <end position="136"/>
    </location>
</feature>
<feature type="transmembrane region" description="Helical" evidence="1">
    <location>
        <begin position="84"/>
        <end position="111"/>
    </location>
</feature>
<dbReference type="RefSeq" id="WP_066228286.1">
    <property type="nucleotide sequence ID" value="NZ_JALKTV010000001.1"/>
</dbReference>
<evidence type="ECO:0000313" key="3">
    <source>
        <dbReference type="Proteomes" id="UP000075666"/>
    </source>
</evidence>
<feature type="transmembrane region" description="Helical" evidence="1">
    <location>
        <begin position="320"/>
        <end position="344"/>
    </location>
</feature>
<keyword evidence="1" id="KW-0812">Transmembrane</keyword>
<proteinExistence type="predicted"/>
<keyword evidence="1" id="KW-1133">Transmembrane helix</keyword>
<feature type="transmembrane region" description="Helical" evidence="1">
    <location>
        <begin position="20"/>
        <end position="39"/>
    </location>
</feature>
<protein>
    <submittedName>
        <fullName evidence="2">Uncharacterized protein</fullName>
    </submittedName>
</protein>
<feature type="transmembrane region" description="Helical" evidence="1">
    <location>
        <begin position="143"/>
        <end position="160"/>
    </location>
</feature>
<name>A0A150LCY7_9BACI</name>